<dbReference type="Proteomes" id="UP000192796">
    <property type="component" value="Unassembled WGS sequence"/>
</dbReference>
<proteinExistence type="predicted"/>
<accession>A0A1V9FQI6</accession>
<feature type="domain" description="DUF3857" evidence="3">
    <location>
        <begin position="59"/>
        <end position="212"/>
    </location>
</feature>
<dbReference type="Pfam" id="PF12969">
    <property type="entry name" value="DUF3857"/>
    <property type="match status" value="1"/>
</dbReference>
<protein>
    <recommendedName>
        <fullName evidence="6">DUF3857 domain-containing protein</fullName>
    </recommendedName>
</protein>
<dbReference type="RefSeq" id="WP_081152375.1">
    <property type="nucleotide sequence ID" value="NZ_LVYD01000059.1"/>
</dbReference>
<organism evidence="4 5">
    <name type="scientific">Niastella vici</name>
    <dbReference type="NCBI Taxonomy" id="1703345"/>
    <lineage>
        <taxon>Bacteria</taxon>
        <taxon>Pseudomonadati</taxon>
        <taxon>Bacteroidota</taxon>
        <taxon>Chitinophagia</taxon>
        <taxon>Chitinophagales</taxon>
        <taxon>Chitinophagaceae</taxon>
        <taxon>Niastella</taxon>
    </lineage>
</organism>
<dbReference type="Gene3D" id="3.10.620.30">
    <property type="match status" value="1"/>
</dbReference>
<dbReference type="InterPro" id="IPR038765">
    <property type="entry name" value="Papain-like_cys_pep_sf"/>
</dbReference>
<dbReference type="STRING" id="1703345.A3860_32120"/>
<feature type="chain" id="PRO_5012461243" description="DUF3857 domain-containing protein" evidence="1">
    <location>
        <begin position="20"/>
        <end position="631"/>
    </location>
</feature>
<keyword evidence="1" id="KW-0732">Signal</keyword>
<feature type="domain" description="Transglutaminase-like" evidence="2">
    <location>
        <begin position="274"/>
        <end position="345"/>
    </location>
</feature>
<comment type="caution">
    <text evidence="4">The sequence shown here is derived from an EMBL/GenBank/DDBJ whole genome shotgun (WGS) entry which is preliminary data.</text>
</comment>
<sequence length="631" mass="71558">MKKCLLVIAALYSLESLQAQVGLFDLPMVPEAVKKDANVIKRLEDIEVEVSDVDKVILKVHKILQIQNEKGRSQLSFWKYSSKLVSLDDASITLYDLFGRQLVRYKKKDMRTYAYGEGLIADGFVTGIDAAAPTYPLTVEIEYEQKLKTTLTLPTYDIITPGQGVMKSSYTVKVPKDMDLRYKEKNIKLAPQITDDGGYRLYKWSVANLPPIEDEEGAVENGSRYPCILLAPNHFSYFGNEGELTSWKTFGEWIGKLYQGLDELPEDRKLFFKNLVKDAANDREKVKLIYDYLQKNFRYVSIQLGVGGLKPFSADFTDKKKYGDCKALSNYMRAALKAVDIKSYVAIINSGYNSEPVDKDFPSDFSFDHVILCVPQPKDSIWLECTSSLADFDVLSTFTENRNALLITDEGGALVPTPVSQSGDNRLVVTTTVNLAEDGSGQTTSIFTPTGEYKKHLNVLLSEKKDDQKEAFVYGYGFKQPDDFEYVKKDSTGQYTTVLNMAIEKIPEFRAGNKMFLAPRLYKFCRTQLPKYENRKLDYYFHHPYILIDTTIFKLPAGASVEALPKPTELSCTYATYSTKYWYNESEKAVYSTASLTLKQHKIPAAAYAEIKKMFDDVLMDATQRIVVKKE</sequence>
<dbReference type="AlphaFoldDB" id="A0A1V9FQI6"/>
<evidence type="ECO:0000313" key="5">
    <source>
        <dbReference type="Proteomes" id="UP000192796"/>
    </source>
</evidence>
<dbReference type="Gene3D" id="2.60.120.1130">
    <property type="match status" value="1"/>
</dbReference>
<evidence type="ECO:0008006" key="6">
    <source>
        <dbReference type="Google" id="ProtNLM"/>
    </source>
</evidence>
<name>A0A1V9FQI6_9BACT</name>
<gene>
    <name evidence="4" type="ORF">A3860_32120</name>
</gene>
<feature type="signal peptide" evidence="1">
    <location>
        <begin position="1"/>
        <end position="19"/>
    </location>
</feature>
<keyword evidence="5" id="KW-1185">Reference proteome</keyword>
<reference evidence="4 5" key="1">
    <citation type="submission" date="2016-03" db="EMBL/GenBank/DDBJ databases">
        <title>Niastella vici sp. nov., isolated from farmland soil.</title>
        <authorList>
            <person name="Chen L."/>
            <person name="Wang D."/>
            <person name="Yang S."/>
            <person name="Wang G."/>
        </authorList>
    </citation>
    <scope>NUCLEOTIDE SEQUENCE [LARGE SCALE GENOMIC DNA]</scope>
    <source>
        <strain evidence="4 5">DJ57</strain>
    </source>
</reference>
<evidence type="ECO:0000313" key="4">
    <source>
        <dbReference type="EMBL" id="OQP60649.1"/>
    </source>
</evidence>
<evidence type="ECO:0000259" key="3">
    <source>
        <dbReference type="Pfam" id="PF12969"/>
    </source>
</evidence>
<evidence type="ECO:0000256" key="1">
    <source>
        <dbReference type="SAM" id="SignalP"/>
    </source>
</evidence>
<dbReference type="InterPro" id="IPR002931">
    <property type="entry name" value="Transglutaminase-like"/>
</dbReference>
<dbReference type="Pfam" id="PF01841">
    <property type="entry name" value="Transglut_core"/>
    <property type="match status" value="1"/>
</dbReference>
<dbReference type="Gene3D" id="2.60.40.3140">
    <property type="match status" value="1"/>
</dbReference>
<evidence type="ECO:0000259" key="2">
    <source>
        <dbReference type="Pfam" id="PF01841"/>
    </source>
</evidence>
<dbReference type="InterPro" id="IPR024618">
    <property type="entry name" value="DUF3857"/>
</dbReference>
<dbReference type="SUPFAM" id="SSF54001">
    <property type="entry name" value="Cysteine proteinases"/>
    <property type="match status" value="1"/>
</dbReference>
<dbReference type="EMBL" id="LVYD01000059">
    <property type="protein sequence ID" value="OQP60649.1"/>
    <property type="molecule type" value="Genomic_DNA"/>
</dbReference>
<dbReference type="OrthoDB" id="8595007at2"/>